<name>A0ACC0UUI7_9HYPO</name>
<comment type="caution">
    <text evidence="1">The sequence shown here is derived from an EMBL/GenBank/DDBJ whole genome shotgun (WGS) entry which is preliminary data.</text>
</comment>
<dbReference type="EMBL" id="CM047946">
    <property type="protein sequence ID" value="KAI9897785.1"/>
    <property type="molecule type" value="Genomic_DNA"/>
</dbReference>
<sequence length="638" mass="69118">MVSDHVLRLCKETETVSSALANDPESSPGEIVKRLYGHHQRRSSHDRDESRPPSSSSSSARDGELALECGRWGPTTPSPLFLQAFADALKCLDADPMSGMVSPPLMGTHGTVPLTVFAPLVDVVRHCSNLIARAESDVFFVTCTWSPSVAQRLIRNALLELNRRVGERGGRRVVVKIMFDQAGAAHAVESHQLIKPSAYASKSIQLPAPEEVPNIDIELISMHNMMLGTLHAKFCIVDRKIAALMSNNIEDNENMEMMTHLEGPIVDSLYDTALIAWKHALHPSPPSFSNPESSAPGDTSTEPVHEPLYTERGPAARSQHSIAAMADEQAPLPEHTPESPHYDNTLEDEMRRVQSCYATKPDETRLQAANRQLNLAARKPVPATGPDIPAGQEMTPYISTLTAHPVPMALVSRPPYGGPGAANVDVPQNAAWLSLVRGAQRSIFIQTPDLNAAGLVPALAAALARGVAVTYYVCFGYNDAGEMIPGQGGTNEQAARRLLDALPADGPERDLLRVHDYVARDQDRPIHQSLQSRTCHVKLLVADGRVGVQGSGNQDTQSWAHSLEVNVMVDSEEVCRGWIEGAERNQNTRLFGAVAGDGVWRDREGRPAEGYNGDPGAVAGLLRGVGGMVRKVRDTMVV</sequence>
<keyword evidence="2" id="KW-1185">Reference proteome</keyword>
<protein>
    <submittedName>
        <fullName evidence="1">Uncharacterized protein</fullName>
    </submittedName>
</protein>
<accession>A0ACC0UUI7</accession>
<proteinExistence type="predicted"/>
<evidence type="ECO:0000313" key="2">
    <source>
        <dbReference type="Proteomes" id="UP001163324"/>
    </source>
</evidence>
<gene>
    <name evidence="1" type="ORF">N3K66_007641</name>
</gene>
<organism evidence="1 2">
    <name type="scientific">Trichothecium roseum</name>
    <dbReference type="NCBI Taxonomy" id="47278"/>
    <lineage>
        <taxon>Eukaryota</taxon>
        <taxon>Fungi</taxon>
        <taxon>Dikarya</taxon>
        <taxon>Ascomycota</taxon>
        <taxon>Pezizomycotina</taxon>
        <taxon>Sordariomycetes</taxon>
        <taxon>Hypocreomycetidae</taxon>
        <taxon>Hypocreales</taxon>
        <taxon>Hypocreales incertae sedis</taxon>
        <taxon>Trichothecium</taxon>
    </lineage>
</organism>
<dbReference type="Proteomes" id="UP001163324">
    <property type="component" value="Chromosome 7"/>
</dbReference>
<evidence type="ECO:0000313" key="1">
    <source>
        <dbReference type="EMBL" id="KAI9897785.1"/>
    </source>
</evidence>
<reference evidence="1" key="1">
    <citation type="submission" date="2022-10" db="EMBL/GenBank/DDBJ databases">
        <title>Complete Genome of Trichothecium roseum strain YXFP-22015, a Plant Pathogen Isolated from Citrus.</title>
        <authorList>
            <person name="Wang Y."/>
            <person name="Zhu L."/>
        </authorList>
    </citation>
    <scope>NUCLEOTIDE SEQUENCE</scope>
    <source>
        <strain evidence="1">YXFP-22015</strain>
    </source>
</reference>